<protein>
    <submittedName>
        <fullName evidence="3">Uncharacterized protein</fullName>
    </submittedName>
</protein>
<accession>A0A3S1BBP3</accession>
<evidence type="ECO:0000256" key="1">
    <source>
        <dbReference type="SAM" id="Coils"/>
    </source>
</evidence>
<reference evidence="3 4" key="1">
    <citation type="submission" date="2019-01" db="EMBL/GenBank/DDBJ databases">
        <title>A draft genome assembly of the solar-powered sea slug Elysia chlorotica.</title>
        <authorList>
            <person name="Cai H."/>
            <person name="Li Q."/>
            <person name="Fang X."/>
            <person name="Li J."/>
            <person name="Curtis N.E."/>
            <person name="Altenburger A."/>
            <person name="Shibata T."/>
            <person name="Feng M."/>
            <person name="Maeda T."/>
            <person name="Schwartz J.A."/>
            <person name="Shigenobu S."/>
            <person name="Lundholm N."/>
            <person name="Nishiyama T."/>
            <person name="Yang H."/>
            <person name="Hasebe M."/>
            <person name="Li S."/>
            <person name="Pierce S.K."/>
            <person name="Wang J."/>
        </authorList>
    </citation>
    <scope>NUCLEOTIDE SEQUENCE [LARGE SCALE GENOMIC DNA]</scope>
    <source>
        <strain evidence="3">EC2010</strain>
        <tissue evidence="3">Whole organism of an adult</tissue>
    </source>
</reference>
<dbReference type="OrthoDB" id="8190486at2759"/>
<feature type="compositionally biased region" description="Polar residues" evidence="2">
    <location>
        <begin position="1814"/>
        <end position="1829"/>
    </location>
</feature>
<feature type="region of interest" description="Disordered" evidence="2">
    <location>
        <begin position="568"/>
        <end position="926"/>
    </location>
</feature>
<dbReference type="GO" id="GO:1902410">
    <property type="term" value="P:mitotic cytokinetic process"/>
    <property type="evidence" value="ECO:0007669"/>
    <property type="project" value="TreeGrafter"/>
</dbReference>
<feature type="compositionally biased region" description="Polar residues" evidence="2">
    <location>
        <begin position="1514"/>
        <end position="1526"/>
    </location>
</feature>
<evidence type="ECO:0000313" key="4">
    <source>
        <dbReference type="Proteomes" id="UP000271974"/>
    </source>
</evidence>
<feature type="compositionally biased region" description="Low complexity" evidence="2">
    <location>
        <begin position="1740"/>
        <end position="1749"/>
    </location>
</feature>
<feature type="region of interest" description="Disordered" evidence="2">
    <location>
        <begin position="2116"/>
        <end position="2265"/>
    </location>
</feature>
<feature type="compositionally biased region" description="Basic residues" evidence="2">
    <location>
        <begin position="2217"/>
        <end position="2226"/>
    </location>
</feature>
<dbReference type="InterPro" id="IPR038923">
    <property type="entry name" value="Centrobin"/>
</dbReference>
<proteinExistence type="predicted"/>
<feature type="region of interest" description="Disordered" evidence="2">
    <location>
        <begin position="1355"/>
        <end position="1379"/>
    </location>
</feature>
<dbReference type="GO" id="GO:0007099">
    <property type="term" value="P:centriole replication"/>
    <property type="evidence" value="ECO:0007669"/>
    <property type="project" value="InterPro"/>
</dbReference>
<feature type="compositionally biased region" description="Basic and acidic residues" evidence="2">
    <location>
        <begin position="1355"/>
        <end position="1365"/>
    </location>
</feature>
<keyword evidence="4" id="KW-1185">Reference proteome</keyword>
<dbReference type="PANTHER" id="PTHR34439:SF1">
    <property type="entry name" value="CENTROBIN"/>
    <property type="match status" value="1"/>
</dbReference>
<feature type="compositionally biased region" description="Polar residues" evidence="2">
    <location>
        <begin position="1637"/>
        <end position="1658"/>
    </location>
</feature>
<feature type="coiled-coil region" evidence="1">
    <location>
        <begin position="1379"/>
        <end position="1413"/>
    </location>
</feature>
<feature type="region of interest" description="Disordered" evidence="2">
    <location>
        <begin position="2029"/>
        <end position="2060"/>
    </location>
</feature>
<dbReference type="GO" id="GO:1902017">
    <property type="term" value="P:regulation of cilium assembly"/>
    <property type="evidence" value="ECO:0007669"/>
    <property type="project" value="InterPro"/>
</dbReference>
<feature type="region of interest" description="Disordered" evidence="2">
    <location>
        <begin position="394"/>
        <end position="429"/>
    </location>
</feature>
<feature type="compositionally biased region" description="Polar residues" evidence="2">
    <location>
        <begin position="12"/>
        <end position="29"/>
    </location>
</feature>
<dbReference type="GO" id="GO:0005814">
    <property type="term" value="C:centriole"/>
    <property type="evidence" value="ECO:0007669"/>
    <property type="project" value="TreeGrafter"/>
</dbReference>
<feature type="compositionally biased region" description="Polar residues" evidence="2">
    <location>
        <begin position="676"/>
        <end position="694"/>
    </location>
</feature>
<feature type="region of interest" description="Disordered" evidence="2">
    <location>
        <begin position="315"/>
        <end position="376"/>
    </location>
</feature>
<feature type="region of interest" description="Disordered" evidence="2">
    <location>
        <begin position="1489"/>
        <end position="1550"/>
    </location>
</feature>
<feature type="compositionally biased region" description="Acidic residues" evidence="2">
    <location>
        <begin position="137"/>
        <end position="154"/>
    </location>
</feature>
<comment type="caution">
    <text evidence="3">The sequence shown here is derived from an EMBL/GenBank/DDBJ whole genome shotgun (WGS) entry which is preliminary data.</text>
</comment>
<keyword evidence="1" id="KW-0175">Coiled coil</keyword>
<feature type="region of interest" description="Disordered" evidence="2">
    <location>
        <begin position="1725"/>
        <end position="1870"/>
    </location>
</feature>
<evidence type="ECO:0000313" key="3">
    <source>
        <dbReference type="EMBL" id="RUS79725.1"/>
    </source>
</evidence>
<feature type="compositionally biased region" description="Low complexity" evidence="2">
    <location>
        <begin position="2205"/>
        <end position="2216"/>
    </location>
</feature>
<feature type="compositionally biased region" description="Polar residues" evidence="2">
    <location>
        <begin position="2153"/>
        <end position="2174"/>
    </location>
</feature>
<organism evidence="3 4">
    <name type="scientific">Elysia chlorotica</name>
    <name type="common">Eastern emerald elysia</name>
    <name type="synonym">Sea slug</name>
    <dbReference type="NCBI Taxonomy" id="188477"/>
    <lineage>
        <taxon>Eukaryota</taxon>
        <taxon>Metazoa</taxon>
        <taxon>Spiralia</taxon>
        <taxon>Lophotrochozoa</taxon>
        <taxon>Mollusca</taxon>
        <taxon>Gastropoda</taxon>
        <taxon>Heterobranchia</taxon>
        <taxon>Euthyneura</taxon>
        <taxon>Panpulmonata</taxon>
        <taxon>Sacoglossa</taxon>
        <taxon>Placobranchoidea</taxon>
        <taxon>Plakobranchidae</taxon>
        <taxon>Elysia</taxon>
    </lineage>
</organism>
<dbReference type="GO" id="GO:0005813">
    <property type="term" value="C:centrosome"/>
    <property type="evidence" value="ECO:0007669"/>
    <property type="project" value="TreeGrafter"/>
</dbReference>
<feature type="compositionally biased region" description="Polar residues" evidence="2">
    <location>
        <begin position="1841"/>
        <end position="1870"/>
    </location>
</feature>
<feature type="compositionally biased region" description="Low complexity" evidence="2">
    <location>
        <begin position="1606"/>
        <end position="1619"/>
    </location>
</feature>
<feature type="compositionally biased region" description="Basic and acidic residues" evidence="2">
    <location>
        <begin position="2124"/>
        <end position="2135"/>
    </location>
</feature>
<feature type="compositionally biased region" description="Basic residues" evidence="2">
    <location>
        <begin position="321"/>
        <end position="331"/>
    </location>
</feature>
<feature type="compositionally biased region" description="Polar residues" evidence="2">
    <location>
        <begin position="649"/>
        <end position="662"/>
    </location>
</feature>
<feature type="compositionally biased region" description="Polar residues" evidence="2">
    <location>
        <begin position="801"/>
        <end position="885"/>
    </location>
</feature>
<dbReference type="GO" id="GO:0051299">
    <property type="term" value="P:centrosome separation"/>
    <property type="evidence" value="ECO:0007669"/>
    <property type="project" value="TreeGrafter"/>
</dbReference>
<feature type="compositionally biased region" description="Basic and acidic residues" evidence="2">
    <location>
        <begin position="332"/>
        <end position="347"/>
    </location>
</feature>
<dbReference type="EMBL" id="RQTK01000431">
    <property type="protein sequence ID" value="RUS79725.1"/>
    <property type="molecule type" value="Genomic_DNA"/>
</dbReference>
<feature type="compositionally biased region" description="Acidic residues" evidence="2">
    <location>
        <begin position="57"/>
        <end position="69"/>
    </location>
</feature>
<feature type="compositionally biased region" description="Low complexity" evidence="2">
    <location>
        <begin position="892"/>
        <end position="910"/>
    </location>
</feature>
<feature type="compositionally biased region" description="Gly residues" evidence="2">
    <location>
        <begin position="2253"/>
        <end position="2265"/>
    </location>
</feature>
<feature type="compositionally biased region" description="Basic and acidic residues" evidence="2">
    <location>
        <begin position="1530"/>
        <end position="1550"/>
    </location>
</feature>
<feature type="coiled-coil region" evidence="1">
    <location>
        <begin position="1142"/>
        <end position="1314"/>
    </location>
</feature>
<feature type="compositionally biased region" description="Polar residues" evidence="2">
    <location>
        <begin position="1773"/>
        <end position="1791"/>
    </location>
</feature>
<feature type="coiled-coil region" evidence="1">
    <location>
        <begin position="1037"/>
        <end position="1081"/>
    </location>
</feature>
<feature type="region of interest" description="Disordered" evidence="2">
    <location>
        <begin position="1"/>
        <end position="195"/>
    </location>
</feature>
<feature type="compositionally biased region" description="Polar residues" evidence="2">
    <location>
        <begin position="177"/>
        <end position="195"/>
    </location>
</feature>
<evidence type="ECO:0000256" key="2">
    <source>
        <dbReference type="SAM" id="MobiDB-lite"/>
    </source>
</evidence>
<name>A0A3S1BBP3_ELYCH</name>
<feature type="compositionally biased region" description="Basic and acidic residues" evidence="2">
    <location>
        <begin position="1"/>
        <end position="10"/>
    </location>
</feature>
<dbReference type="PANTHER" id="PTHR34439">
    <property type="entry name" value="CENTROBIN"/>
    <property type="match status" value="1"/>
</dbReference>
<gene>
    <name evidence="3" type="ORF">EGW08_012498</name>
</gene>
<feature type="compositionally biased region" description="Basic and acidic residues" evidence="2">
    <location>
        <begin position="781"/>
        <end position="792"/>
    </location>
</feature>
<feature type="region of interest" description="Disordered" evidence="2">
    <location>
        <begin position="1909"/>
        <end position="1942"/>
    </location>
</feature>
<feature type="compositionally biased region" description="Polar residues" evidence="2">
    <location>
        <begin position="1699"/>
        <end position="1711"/>
    </location>
</feature>
<feature type="compositionally biased region" description="Basic and acidic residues" evidence="2">
    <location>
        <begin position="2029"/>
        <end position="2042"/>
    </location>
</feature>
<dbReference type="Proteomes" id="UP000271974">
    <property type="component" value="Unassembled WGS sequence"/>
</dbReference>
<feature type="region of interest" description="Disordered" evidence="2">
    <location>
        <begin position="1606"/>
        <end position="1711"/>
    </location>
</feature>
<feature type="compositionally biased region" description="Polar residues" evidence="2">
    <location>
        <begin position="723"/>
        <end position="780"/>
    </location>
</feature>
<sequence>MDGSDRDCASDIRNSAMSITPSEFSNAGNSDPPRLVDADQATPGEAESDTDLHVEQPEQEYMDGELEEPDGQRSSVSLDEDGGTHFEASQSQDTNIRRGFQPASLPETGRCESPLGLDIQGDNDIMFDPVQRLNFNDDGDEDEDVRDDNEEGEYYPDAAQSFDPAESEMHQRPVVNGSEQGESARSSGFRSLNDHGQNVRIIEGHDSSFLDDEPQQVQQPTSYGFNFLHTQMIQLPSFSGLSNHGDYSQGFPSNHNRLSLEEDQTHNMYDSLEREDGSSLLGDGIHNRGGEEEADVLQQYFSSGIGGSMSLQMVSGVGHQHQQHNLHHQHNHQGDNEAFWDHDDSSDHGSYLSNSHPHPMVSDSASSPRHARHQSPPRNFQVELCAAHSIPPSDSVFLPSGRQGDGFNSPLERDSGSVGEDSPQNFEEDNNDALNAELSEEGLLQDTQMYAQPVTSAPNHLGNSATLQRNSAGNSFLQTYDSDQCSAPGLSLPQTANIKARQQLDIPNSQQTPPKNLAWSHAQHQSVVELSTESGGVFNVPTQADRRQAGAGRSVSCKDLSQAVAPNFSAGGAIPKKPQTQEARAQQKRRPAVQGSASSSDSQKVMGAGLRATSQPMGRKADTLGAAGDDRARQKQAVGQREEGRGTLPGSSNSTSLHQGRQLQGKMAAGSPLASRANSHTSLASSAGSTNSRVSGVGKESHLVRSQQKVHQAGQMPAPSIQEGKQGSVNMANKSNGGPALTSQSISTVTLPRQVSSQHRPSPANQQDNSGTRNTVLTKQQAREGEREEHGQHQIMPPQAANPNSLRGFSQQGRNYGRPQQSMAKNPSNRGAQSANTAGGQSASRQHPRSSHGSCQGQDQGVRQQSLQRNTARLPVQASSVSPRGSNGALISGASPSGSEGSHHSGGQESVMSQMEALRKQGHRLSPAELNQSLRGNDVQGMEDVRHHLQNILSLGGGSYIGTDQLETASDLLLSEQPVNRELNFDTDSSSFMGPSGPGDMSEILENFPTFSSKMFATASVPPSGSAWLDTSAHSSISNHQAQQSRTQQLREALEKEMYRRKHCEEHIQKLNTKLLEVQQQLAVAVSTDKRKDIMIEQLDKQLARVVEGWKKREAEKDEFLKTLSQEKVQIEESLQSQQGMINNFEVELAQTVDELKKEKEKSAQTIRRLKEDIYEAERAKESATEQLESERDKNQAVLEEWEALKESKAGLESLAQQAQEKLEQEKERWSLKEQEMNNKIAEVKDATQKVVNIEKVKTEELKKKKESSELECAELKAEMKKVVLDMEQLLREKESQKVEMSIMEAKFESAQRKLEADLHSQMEKEIADQAADFHARLDSTVEEMSERHRRQVSELHQRQQRDMAKQAADINAQRDKRDDEFRHQLAELEEKLQDMRTENSALRQSKLKLESQRMEILTKLQMMMQSQWNEAVSLLVNTPQKKSLNSSFLSSSQSGSQLASALAVVDGSASVTSLNVLSASVNGAGAGAGMGVSAARSGGGDGHLASLERQGKRSGTPTSQPSQVAASWDGERARGENRVSRQVEEDAHAQLDRMGRVEDYLERLNQHMEIPMTRNDLHQSPLEDKNVSLSSVTTNTTVASVNSINMSAHQRQQQQQQQHSLRWPESYPHPAGANYNGEQRQSQDQSKLVEGSSQVHGFTTGPAGERIITGGPTDDVSTQPTVRRPVPDQWPQAVPMGSPQQSSSWTHSDAVSEFQVQSLSAYQEGDEGMGNHSYNRTSQQQQQQQQIQLRHPVHNHSHQHQPWNSHHGADGNISSVPNIQHHSHQYPATVSSSASSSSPRAQNQPLRHHQQHQDQVTSPRPQQQTHPYSKSPKERERRTASNINIYTPGSPTFMSSPERYNNSSDQWSPPSLAVGVRSHQTDLTAAAVAGGTQGKRPGPRHFSYIRQTGQLNESLSPPVKQTAERDQTDSASEDSSSYHDPTRLQANYSQLSEKLEEHQSRQGELQHYIRMLLSKAPGSVCSEPERDAVLEPSILESSRDLTVDLDLNDTATALEVTAQLSRLQELREKEQALQGQRDDSAHAQSLPVQAGRPEADPAGTQLSNLFGGSRVISAQGLAEISQLLMMYREQWETNPEAAYQGNVADQLVDALREMTAGVSPEQTRVKTDAKKSSETKVSPRSQRTRKTKKMLNGSQSSGDLTSTTNLDISSQQDRSLTGRGGSGASAGPGGALGARRKVAGGNKPAATVPVAASSSQHHHHNHHGNHSGDGSGKDRKSGPVVNLQSKAAVGGSKTGAGGNGPVWK</sequence>
<feature type="compositionally biased region" description="Gly residues" evidence="2">
    <location>
        <begin position="2179"/>
        <end position="2193"/>
    </location>
</feature>